<keyword evidence="3" id="KW-1185">Reference proteome</keyword>
<dbReference type="Proteomes" id="UP000703269">
    <property type="component" value="Unassembled WGS sequence"/>
</dbReference>
<accession>A0A9P3GQ11</accession>
<dbReference type="AlphaFoldDB" id="A0A9P3GQ11"/>
<gene>
    <name evidence="2" type="ORF">PsYK624_153070</name>
</gene>
<protein>
    <submittedName>
        <fullName evidence="2">Uncharacterized protein</fullName>
    </submittedName>
</protein>
<name>A0A9P3GQ11_9APHY</name>
<reference evidence="2 3" key="1">
    <citation type="submission" date="2021-08" db="EMBL/GenBank/DDBJ databases">
        <title>Draft Genome Sequence of Phanerochaete sordida strain YK-624.</title>
        <authorList>
            <person name="Mori T."/>
            <person name="Dohra H."/>
            <person name="Suzuki T."/>
            <person name="Kawagishi H."/>
            <person name="Hirai H."/>
        </authorList>
    </citation>
    <scope>NUCLEOTIDE SEQUENCE [LARGE SCALE GENOMIC DNA]</scope>
    <source>
        <strain evidence="2 3">YK-624</strain>
    </source>
</reference>
<comment type="caution">
    <text evidence="2">The sequence shown here is derived from an EMBL/GenBank/DDBJ whole genome shotgun (WGS) entry which is preliminary data.</text>
</comment>
<evidence type="ECO:0000313" key="3">
    <source>
        <dbReference type="Proteomes" id="UP000703269"/>
    </source>
</evidence>
<evidence type="ECO:0000313" key="2">
    <source>
        <dbReference type="EMBL" id="GJE99066.1"/>
    </source>
</evidence>
<proteinExistence type="predicted"/>
<evidence type="ECO:0000256" key="1">
    <source>
        <dbReference type="SAM" id="MobiDB-lite"/>
    </source>
</evidence>
<feature type="region of interest" description="Disordered" evidence="1">
    <location>
        <begin position="103"/>
        <end position="123"/>
    </location>
</feature>
<feature type="region of interest" description="Disordered" evidence="1">
    <location>
        <begin position="174"/>
        <end position="281"/>
    </location>
</feature>
<feature type="compositionally biased region" description="Low complexity" evidence="1">
    <location>
        <begin position="242"/>
        <end position="266"/>
    </location>
</feature>
<organism evidence="2 3">
    <name type="scientific">Phanerochaete sordida</name>
    <dbReference type="NCBI Taxonomy" id="48140"/>
    <lineage>
        <taxon>Eukaryota</taxon>
        <taxon>Fungi</taxon>
        <taxon>Dikarya</taxon>
        <taxon>Basidiomycota</taxon>
        <taxon>Agaricomycotina</taxon>
        <taxon>Agaricomycetes</taxon>
        <taxon>Polyporales</taxon>
        <taxon>Phanerochaetaceae</taxon>
        <taxon>Phanerochaete</taxon>
    </lineage>
</organism>
<sequence length="337" mass="36544">MRAHAVRLSAGINGARTDIHDGTGPVYARLKAWAAIQLSEHAQCEYVVSLRGTGTCSALAPAHHARRTRSPSRAPVPLQRAHHNPAPYHPPTQINRAPTWAQAGCSPGSTTSLAPTARGSTPEPLCEAFPPRFARPRFRLRRAPLLLDVRLGLVARHPGGQRTDDEAMRQEAVNGRSGVGPLQQPRPSAPRPACGPCHTARSTKTRAPWSSSRATAAHGSPPSRKTRLSPMPAPSCCTSAQSLPRRPLSSRSRGEARPAAARGRVATRYPDNRSRSCRSRRPQRYLLQRTLPPLRPDPSGTPLAAPLTAARLDRAGVNRRLDARCETPYMASRCSVW</sequence>
<dbReference type="EMBL" id="BPQB01000100">
    <property type="protein sequence ID" value="GJE99066.1"/>
    <property type="molecule type" value="Genomic_DNA"/>
</dbReference>